<feature type="chain" id="PRO_5041282750" description="Glutaredoxin domain-containing protein" evidence="2">
    <location>
        <begin position="19"/>
        <end position="308"/>
    </location>
</feature>
<dbReference type="AlphaFoldDB" id="A0AA36FSM3"/>
<dbReference type="Gene3D" id="3.40.30.10">
    <property type="entry name" value="Glutaredoxin"/>
    <property type="match status" value="1"/>
</dbReference>
<reference evidence="4" key="1">
    <citation type="submission" date="2023-06" db="EMBL/GenBank/DDBJ databases">
        <authorList>
            <person name="Delattre M."/>
        </authorList>
    </citation>
    <scope>NUCLEOTIDE SEQUENCE</scope>
    <source>
        <strain evidence="4">AF72</strain>
    </source>
</reference>
<dbReference type="PANTHER" id="PTHR46679">
    <property type="match status" value="1"/>
</dbReference>
<comment type="caution">
    <text evidence="4">The sequence shown here is derived from an EMBL/GenBank/DDBJ whole genome shotgun (WGS) entry which is preliminary data.</text>
</comment>
<dbReference type="Pfam" id="PF00462">
    <property type="entry name" value="Glutaredoxin"/>
    <property type="match status" value="1"/>
</dbReference>
<keyword evidence="2" id="KW-0732">Signal</keyword>
<sequence>MRWHFYFLLVLGPSIAIALSETRSKRRPSESIVSSKNATNATGILVQHDYPSYEFDGPQTKQRPTIRRQHPQLVHLPEQQQAPGPAVQNSGSFASSGFRNEQSQPQVFGAGIRPNSYGTRARVPNGYPGAVVARTNPFATFANTYHGGQSAPSHGPMQQMGPSPYQAPIDYMGQGVDYDNGYGQYGGYPGLARQNGGGYGYSYRSYIERQSRRYPVMIYTLVQCVPCNRAKHLLATTYPDVPSHYLELVGSEDWQRQLQADLHQMTGQVTFPYIFVCGDFIGGASNLFEMHKSGQLRQVLNNCMPRKR</sequence>
<dbReference type="EMBL" id="CATQJA010000692">
    <property type="protein sequence ID" value="CAJ0563212.1"/>
    <property type="molecule type" value="Genomic_DNA"/>
</dbReference>
<feature type="region of interest" description="Disordered" evidence="1">
    <location>
        <begin position="82"/>
        <end position="101"/>
    </location>
</feature>
<feature type="non-terminal residue" evidence="4">
    <location>
        <position position="1"/>
    </location>
</feature>
<feature type="domain" description="Glutaredoxin" evidence="3">
    <location>
        <begin position="216"/>
        <end position="281"/>
    </location>
</feature>
<dbReference type="PROSITE" id="PS51354">
    <property type="entry name" value="GLUTAREDOXIN_2"/>
    <property type="match status" value="1"/>
</dbReference>
<dbReference type="InterPro" id="IPR002109">
    <property type="entry name" value="Glutaredoxin"/>
</dbReference>
<proteinExistence type="predicted"/>
<evidence type="ECO:0000256" key="2">
    <source>
        <dbReference type="SAM" id="SignalP"/>
    </source>
</evidence>
<keyword evidence="5" id="KW-1185">Reference proteome</keyword>
<dbReference type="InterPro" id="IPR036249">
    <property type="entry name" value="Thioredoxin-like_sf"/>
</dbReference>
<evidence type="ECO:0000313" key="5">
    <source>
        <dbReference type="Proteomes" id="UP001177023"/>
    </source>
</evidence>
<dbReference type="PANTHER" id="PTHR46679:SF4">
    <property type="entry name" value="GLUTAREDOXIN DOMAIN-CONTAINING PROTEIN"/>
    <property type="match status" value="1"/>
</dbReference>
<accession>A0AA36FSM3</accession>
<dbReference type="GO" id="GO:0015035">
    <property type="term" value="F:protein-disulfide reductase activity"/>
    <property type="evidence" value="ECO:0007669"/>
    <property type="project" value="TreeGrafter"/>
</dbReference>
<dbReference type="InterPro" id="IPR014025">
    <property type="entry name" value="Glutaredoxin_subgr"/>
</dbReference>
<evidence type="ECO:0000313" key="4">
    <source>
        <dbReference type="EMBL" id="CAJ0563212.1"/>
    </source>
</evidence>
<evidence type="ECO:0000259" key="3">
    <source>
        <dbReference type="Pfam" id="PF00462"/>
    </source>
</evidence>
<dbReference type="PRINTS" id="PR00160">
    <property type="entry name" value="GLUTAREDOXIN"/>
</dbReference>
<organism evidence="4 5">
    <name type="scientific">Mesorhabditis spiculigera</name>
    <dbReference type="NCBI Taxonomy" id="96644"/>
    <lineage>
        <taxon>Eukaryota</taxon>
        <taxon>Metazoa</taxon>
        <taxon>Ecdysozoa</taxon>
        <taxon>Nematoda</taxon>
        <taxon>Chromadorea</taxon>
        <taxon>Rhabditida</taxon>
        <taxon>Rhabditina</taxon>
        <taxon>Rhabditomorpha</taxon>
        <taxon>Rhabditoidea</taxon>
        <taxon>Rhabditidae</taxon>
        <taxon>Mesorhabditinae</taxon>
        <taxon>Mesorhabditis</taxon>
    </lineage>
</organism>
<feature type="signal peptide" evidence="2">
    <location>
        <begin position="1"/>
        <end position="18"/>
    </location>
</feature>
<dbReference type="Proteomes" id="UP001177023">
    <property type="component" value="Unassembled WGS sequence"/>
</dbReference>
<gene>
    <name evidence="4" type="ORF">MSPICULIGERA_LOCUS2369</name>
</gene>
<evidence type="ECO:0000256" key="1">
    <source>
        <dbReference type="SAM" id="MobiDB-lite"/>
    </source>
</evidence>
<protein>
    <recommendedName>
        <fullName evidence="3">Glutaredoxin domain-containing protein</fullName>
    </recommendedName>
</protein>
<dbReference type="SUPFAM" id="SSF52833">
    <property type="entry name" value="Thioredoxin-like"/>
    <property type="match status" value="1"/>
</dbReference>
<name>A0AA36FSM3_9BILA</name>
<dbReference type="GO" id="GO:0005739">
    <property type="term" value="C:mitochondrion"/>
    <property type="evidence" value="ECO:0007669"/>
    <property type="project" value="TreeGrafter"/>
</dbReference>